<dbReference type="WBParaSite" id="SVE_1996200.1">
    <property type="protein sequence ID" value="SVE_1996200.1"/>
    <property type="gene ID" value="SVE_1996200"/>
</dbReference>
<name>A0A0K0G5E5_STRVS</name>
<dbReference type="AlphaFoldDB" id="A0A0K0G5E5"/>
<evidence type="ECO:0000313" key="2">
    <source>
        <dbReference type="WBParaSite" id="SVE_1996200.1"/>
    </source>
</evidence>
<organism evidence="1 2">
    <name type="scientific">Strongyloides venezuelensis</name>
    <name type="common">Threadworm</name>
    <dbReference type="NCBI Taxonomy" id="75913"/>
    <lineage>
        <taxon>Eukaryota</taxon>
        <taxon>Metazoa</taxon>
        <taxon>Ecdysozoa</taxon>
        <taxon>Nematoda</taxon>
        <taxon>Chromadorea</taxon>
        <taxon>Rhabditida</taxon>
        <taxon>Tylenchina</taxon>
        <taxon>Panagrolaimomorpha</taxon>
        <taxon>Strongyloidoidea</taxon>
        <taxon>Strongyloididae</taxon>
        <taxon>Strongyloides</taxon>
    </lineage>
</organism>
<sequence>MNISTKSEEHFTLLSMTYINDKSQEKKTVHNYSSDESLLKQSKLQIISEVSIDLFLETFKLSKVLISLNFLKTMLLLGPRKSLVHVFVNRKKSLSL</sequence>
<proteinExistence type="predicted"/>
<reference evidence="1" key="1">
    <citation type="submission" date="2014-07" db="EMBL/GenBank/DDBJ databases">
        <authorList>
            <person name="Martin A.A"/>
            <person name="De Silva N."/>
        </authorList>
    </citation>
    <scope>NUCLEOTIDE SEQUENCE</scope>
</reference>
<accession>A0A0K0G5E5</accession>
<dbReference type="Proteomes" id="UP000035680">
    <property type="component" value="Unassembled WGS sequence"/>
</dbReference>
<keyword evidence="1" id="KW-1185">Reference proteome</keyword>
<protein>
    <submittedName>
        <fullName evidence="2">Ovule protein</fullName>
    </submittedName>
</protein>
<evidence type="ECO:0000313" key="1">
    <source>
        <dbReference type="Proteomes" id="UP000035680"/>
    </source>
</evidence>
<reference evidence="2" key="2">
    <citation type="submission" date="2015-08" db="UniProtKB">
        <authorList>
            <consortium name="WormBaseParasite"/>
        </authorList>
    </citation>
    <scope>IDENTIFICATION</scope>
</reference>